<feature type="compositionally biased region" description="Basic and acidic residues" evidence="1">
    <location>
        <begin position="208"/>
        <end position="218"/>
    </location>
</feature>
<evidence type="ECO:0000256" key="1">
    <source>
        <dbReference type="SAM" id="MobiDB-lite"/>
    </source>
</evidence>
<feature type="compositionally biased region" description="Low complexity" evidence="1">
    <location>
        <begin position="272"/>
        <end position="282"/>
    </location>
</feature>
<dbReference type="AlphaFoldDB" id="A0A9W9CNZ8"/>
<evidence type="ECO:0000313" key="2">
    <source>
        <dbReference type="EMBL" id="KAJ4374011.1"/>
    </source>
</evidence>
<feature type="region of interest" description="Disordered" evidence="1">
    <location>
        <begin position="202"/>
        <end position="316"/>
    </location>
</feature>
<dbReference type="EMBL" id="JAPEUY010000004">
    <property type="protein sequence ID" value="KAJ4374011.1"/>
    <property type="molecule type" value="Genomic_DNA"/>
</dbReference>
<keyword evidence="3" id="KW-1185">Reference proteome</keyword>
<comment type="caution">
    <text evidence="2">The sequence shown here is derived from an EMBL/GenBank/DDBJ whole genome shotgun (WGS) entry which is preliminary data.</text>
</comment>
<proteinExistence type="predicted"/>
<gene>
    <name evidence="2" type="ORF">N0V83_002750</name>
</gene>
<feature type="compositionally biased region" description="Polar residues" evidence="1">
    <location>
        <begin position="25"/>
        <end position="38"/>
    </location>
</feature>
<protein>
    <submittedName>
        <fullName evidence="2">Uncharacterized protein</fullName>
    </submittedName>
</protein>
<name>A0A9W9CNZ8_9PLEO</name>
<feature type="region of interest" description="Disordered" evidence="1">
    <location>
        <begin position="20"/>
        <end position="88"/>
    </location>
</feature>
<reference evidence="2" key="1">
    <citation type="submission" date="2022-10" db="EMBL/GenBank/DDBJ databases">
        <title>Tapping the CABI collections for fungal endophytes: first genome assemblies for Collariella, Neodidymelliopsis, Ascochyta clinopodiicola, Didymella pomorum, Didymosphaeria variabile, Neocosmospora piperis and Neocucurbitaria cava.</title>
        <authorList>
            <person name="Hill R."/>
        </authorList>
    </citation>
    <scope>NUCLEOTIDE SEQUENCE</scope>
    <source>
        <strain evidence="2">IMI 356814</strain>
    </source>
</reference>
<organism evidence="2 3">
    <name type="scientific">Neocucurbitaria cava</name>
    <dbReference type="NCBI Taxonomy" id="798079"/>
    <lineage>
        <taxon>Eukaryota</taxon>
        <taxon>Fungi</taxon>
        <taxon>Dikarya</taxon>
        <taxon>Ascomycota</taxon>
        <taxon>Pezizomycotina</taxon>
        <taxon>Dothideomycetes</taxon>
        <taxon>Pleosporomycetidae</taxon>
        <taxon>Pleosporales</taxon>
        <taxon>Pleosporineae</taxon>
        <taxon>Cucurbitariaceae</taxon>
        <taxon>Neocucurbitaria</taxon>
    </lineage>
</organism>
<evidence type="ECO:0000313" key="3">
    <source>
        <dbReference type="Proteomes" id="UP001140560"/>
    </source>
</evidence>
<sequence length="316" mass="34506">MAYHSTQYLNGGKDEEDALAEAISRSLTDNAAPFSTTRPVAPSSLRRYKGDKIKAKPISMIGHNELTRKDSSHHKPKPKPASASSSTAPHVSLEALHKNLGGAATFLEDSSHEELKVNLDTMAAKVRHWQRKVAQAMHALAVAETKRIEEIQDSLDIDRYIEAQHQAQLHHLNEKWEAELAKSMEEQMKEIDRLRHENAALRSPVMAREGESAERYSSGEDDAGVEMLQRERDGLPGQKTQGFWDATGGTRGKRPRQISGREGTEGRVQTVSLSPSPSPSNSGGVGGAGKRSLVHGGGEERVGDVGRSPKKAKNGF</sequence>
<dbReference type="Proteomes" id="UP001140560">
    <property type="component" value="Unassembled WGS sequence"/>
</dbReference>
<accession>A0A9W9CNZ8</accession>